<dbReference type="EMBL" id="CM017711">
    <property type="protein sequence ID" value="TYG45096.1"/>
    <property type="molecule type" value="Genomic_DNA"/>
</dbReference>
<proteinExistence type="predicted"/>
<reference evidence="2 3" key="1">
    <citation type="submission" date="2019-06" db="EMBL/GenBank/DDBJ databases">
        <title>WGS assembly of Gossypium darwinii.</title>
        <authorList>
            <person name="Chen Z.J."/>
            <person name="Sreedasyam A."/>
            <person name="Ando A."/>
            <person name="Song Q."/>
            <person name="De L."/>
            <person name="Hulse-Kemp A."/>
            <person name="Ding M."/>
            <person name="Ye W."/>
            <person name="Kirkbride R."/>
            <person name="Jenkins J."/>
            <person name="Plott C."/>
            <person name="Lovell J."/>
            <person name="Lin Y.-M."/>
            <person name="Vaughn R."/>
            <person name="Liu B."/>
            <person name="Li W."/>
            <person name="Simpson S."/>
            <person name="Scheffler B."/>
            <person name="Saski C."/>
            <person name="Grover C."/>
            <person name="Hu G."/>
            <person name="Conover J."/>
            <person name="Carlson J."/>
            <person name="Shu S."/>
            <person name="Boston L."/>
            <person name="Williams M."/>
            <person name="Peterson D."/>
            <person name="Mcgee K."/>
            <person name="Jones D."/>
            <person name="Wendel J."/>
            <person name="Stelly D."/>
            <person name="Grimwood J."/>
            <person name="Schmutz J."/>
        </authorList>
    </citation>
    <scope>NUCLEOTIDE SEQUENCE [LARGE SCALE GENOMIC DNA]</scope>
    <source>
        <strain evidence="2">1808015.09</strain>
    </source>
</reference>
<keyword evidence="1" id="KW-0732">Signal</keyword>
<sequence length="60" mass="6440">MAYLFTNTIIRSAVKLFAIALLLIIACQAAGSVVPDDHSRPPIPGCDNEGYIPPYCPPSH</sequence>
<dbReference type="Proteomes" id="UP000323506">
    <property type="component" value="Chromosome D11"/>
</dbReference>
<dbReference type="AlphaFoldDB" id="A0A5D2AMM1"/>
<feature type="chain" id="PRO_5023076947" description="Hydrophobic seed protein domain-containing protein" evidence="1">
    <location>
        <begin position="30"/>
        <end position="60"/>
    </location>
</feature>
<evidence type="ECO:0000313" key="3">
    <source>
        <dbReference type="Proteomes" id="UP000323506"/>
    </source>
</evidence>
<organism evidence="2 3">
    <name type="scientific">Gossypium darwinii</name>
    <name type="common">Darwin's cotton</name>
    <name type="synonym">Gossypium barbadense var. darwinii</name>
    <dbReference type="NCBI Taxonomy" id="34276"/>
    <lineage>
        <taxon>Eukaryota</taxon>
        <taxon>Viridiplantae</taxon>
        <taxon>Streptophyta</taxon>
        <taxon>Embryophyta</taxon>
        <taxon>Tracheophyta</taxon>
        <taxon>Spermatophyta</taxon>
        <taxon>Magnoliopsida</taxon>
        <taxon>eudicotyledons</taxon>
        <taxon>Gunneridae</taxon>
        <taxon>Pentapetalae</taxon>
        <taxon>rosids</taxon>
        <taxon>malvids</taxon>
        <taxon>Malvales</taxon>
        <taxon>Malvaceae</taxon>
        <taxon>Malvoideae</taxon>
        <taxon>Gossypium</taxon>
    </lineage>
</organism>
<evidence type="ECO:0000256" key="1">
    <source>
        <dbReference type="SAM" id="SignalP"/>
    </source>
</evidence>
<keyword evidence="3" id="KW-1185">Reference proteome</keyword>
<name>A0A5D2AMM1_GOSDA</name>
<feature type="signal peptide" evidence="1">
    <location>
        <begin position="1"/>
        <end position="29"/>
    </location>
</feature>
<evidence type="ECO:0008006" key="4">
    <source>
        <dbReference type="Google" id="ProtNLM"/>
    </source>
</evidence>
<protein>
    <recommendedName>
        <fullName evidence="4">Hydrophobic seed protein domain-containing protein</fullName>
    </recommendedName>
</protein>
<gene>
    <name evidence="2" type="ORF">ES288_D11G148000v1</name>
</gene>
<evidence type="ECO:0000313" key="2">
    <source>
        <dbReference type="EMBL" id="TYG45096.1"/>
    </source>
</evidence>
<accession>A0A5D2AMM1</accession>